<dbReference type="OMA" id="FVIEEKF"/>
<comment type="similarity">
    <text evidence="9">Belongs to the peptidase M48A family.</text>
</comment>
<evidence type="ECO:0000256" key="5">
    <source>
        <dbReference type="ARBA" id="ARBA00023049"/>
    </source>
</evidence>
<feature type="transmembrane region" description="Helical" evidence="9">
    <location>
        <begin position="328"/>
        <end position="346"/>
    </location>
</feature>
<dbReference type="EC" id="3.4.24.84" evidence="9"/>
<keyword evidence="1 9" id="KW-0645">Protease</keyword>
<feature type="transmembrane region" description="Helical" evidence="9">
    <location>
        <begin position="189"/>
        <end position="208"/>
    </location>
</feature>
<evidence type="ECO:0000313" key="13">
    <source>
        <dbReference type="EnsemblProtists" id="EKX52526"/>
    </source>
</evidence>
<keyword evidence="4 8" id="KW-0862">Zinc</keyword>
<dbReference type="Proteomes" id="UP000011087">
    <property type="component" value="Unassembled WGS sequence"/>
</dbReference>
<sequence length="495" mass="56356">MGSEGDEGAIGAQQELFLLFSVLSWAMELYFDLRQHKKLCQKKLPQELQGIVTEEEFLKANEYSRDKISFEMMSSGVNITATIFFYLMGGLLWMWEVSLILIKPLGFSEQNEIWQSVSFCIVLYAKSIIESAPLDLYQTFVIEERHGFNKQTLSLWFMDQVKTFFLVVVLLFPAVAGGIHIIIWGGKDFWFYIWSFCLVLVLVFQTIYPQVIQPLFNTFTPLKDGSLKSAIEDLARAHNFPLKKLFVVDGSTRSSHSNAYFYGFGNNKRVVLFDTLNLSLLGKEEKNGQDETGKSKESKSSGCKIEEIVAILGHELGHWAKAHIYKQLFVAELHLLIFFYMFGYMLHNQGPCLLCAATDLTASPQEMYAAFGFQSKRPVIIGLILFSNMGFLLLLLLLLSCSRLHSVNPVEHFVQFFQQFVTRMFEFEADRFAVEQGHGKELAAALVKISTENKSNLDPDPLWSAYNNSHPSLVERLRAMTAHASVLEARQKKSN</sequence>
<dbReference type="CDD" id="cd07343">
    <property type="entry name" value="M48A_Zmpste24p_like"/>
    <property type="match status" value="1"/>
</dbReference>
<evidence type="ECO:0000256" key="8">
    <source>
        <dbReference type="PIRSR" id="PIRSR627057-2"/>
    </source>
</evidence>
<feature type="binding site" evidence="8">
    <location>
        <position position="318"/>
    </location>
    <ligand>
        <name>Zn(2+)</name>
        <dbReference type="ChEBI" id="CHEBI:29105"/>
        <note>catalytic</note>
    </ligand>
</feature>
<evidence type="ECO:0000313" key="12">
    <source>
        <dbReference type="EMBL" id="EKX52526.1"/>
    </source>
</evidence>
<keyword evidence="3 9" id="KW-0378">Hydrolase</keyword>
<dbReference type="GO" id="GO:0071586">
    <property type="term" value="P:CAAX-box protein processing"/>
    <property type="evidence" value="ECO:0007669"/>
    <property type="project" value="UniProtKB-UniRule"/>
</dbReference>
<name>L1JVB8_GUITC</name>
<dbReference type="PANTHER" id="PTHR10120">
    <property type="entry name" value="CAAX PRENYL PROTEASE 1"/>
    <property type="match status" value="1"/>
</dbReference>
<comment type="cofactor">
    <cofactor evidence="8 9">
        <name>Zn(2+)</name>
        <dbReference type="ChEBI" id="CHEBI:29105"/>
    </cofactor>
    <text evidence="8 9">Binds 1 zinc ion per subunit.</text>
</comment>
<dbReference type="RefSeq" id="XP_005839506.1">
    <property type="nucleotide sequence ID" value="XM_005839449.1"/>
</dbReference>
<dbReference type="Gene3D" id="3.30.2010.10">
    <property type="entry name" value="Metalloproteases ('zincins'), catalytic domain"/>
    <property type="match status" value="1"/>
</dbReference>
<evidence type="ECO:0000259" key="10">
    <source>
        <dbReference type="Pfam" id="PF01435"/>
    </source>
</evidence>
<dbReference type="GO" id="GO:0046872">
    <property type="term" value="F:metal ion binding"/>
    <property type="evidence" value="ECO:0007669"/>
    <property type="project" value="UniProtKB-UniRule"/>
</dbReference>
<comment type="catalytic activity">
    <reaction evidence="6 9">
        <text>Hydrolyzes the peptide bond -P2-(S-farnesyl or geranylgeranyl)C-P1'-P2'-P3'-COOH where P1' and P2' are amino acids with aliphatic side chains and P3' is any C-terminal residue.</text>
        <dbReference type="EC" id="3.4.24.84"/>
    </reaction>
</comment>
<reference evidence="14" key="2">
    <citation type="submission" date="2012-11" db="EMBL/GenBank/DDBJ databases">
        <authorList>
            <person name="Kuo A."/>
            <person name="Curtis B.A."/>
            <person name="Tanifuji G."/>
            <person name="Burki F."/>
            <person name="Gruber A."/>
            <person name="Irimia M."/>
            <person name="Maruyama S."/>
            <person name="Arias M.C."/>
            <person name="Ball S.G."/>
            <person name="Gile G.H."/>
            <person name="Hirakawa Y."/>
            <person name="Hopkins J.F."/>
            <person name="Rensing S.A."/>
            <person name="Schmutz J."/>
            <person name="Symeonidi A."/>
            <person name="Elias M."/>
            <person name="Eveleigh R.J."/>
            <person name="Herman E.K."/>
            <person name="Klute M.J."/>
            <person name="Nakayama T."/>
            <person name="Obornik M."/>
            <person name="Reyes-Prieto A."/>
            <person name="Armbrust E.V."/>
            <person name="Aves S.J."/>
            <person name="Beiko R.G."/>
            <person name="Coutinho P."/>
            <person name="Dacks J.B."/>
            <person name="Durnford D.G."/>
            <person name="Fast N.M."/>
            <person name="Green B.R."/>
            <person name="Grisdale C."/>
            <person name="Hempe F."/>
            <person name="Henrissat B."/>
            <person name="Hoppner M.P."/>
            <person name="Ishida K.-I."/>
            <person name="Kim E."/>
            <person name="Koreny L."/>
            <person name="Kroth P.G."/>
            <person name="Liu Y."/>
            <person name="Malik S.-B."/>
            <person name="Maier U.G."/>
            <person name="McRose D."/>
            <person name="Mock T."/>
            <person name="Neilson J.A."/>
            <person name="Onodera N.T."/>
            <person name="Poole A.M."/>
            <person name="Pritham E.J."/>
            <person name="Richards T.A."/>
            <person name="Rocap G."/>
            <person name="Roy S.W."/>
            <person name="Sarai C."/>
            <person name="Schaack S."/>
            <person name="Shirato S."/>
            <person name="Slamovits C.H."/>
            <person name="Spencer D.F."/>
            <person name="Suzuki S."/>
            <person name="Worden A.Z."/>
            <person name="Zauner S."/>
            <person name="Barry K."/>
            <person name="Bell C."/>
            <person name="Bharti A.K."/>
            <person name="Crow J.A."/>
            <person name="Grimwood J."/>
            <person name="Kramer R."/>
            <person name="Lindquist E."/>
            <person name="Lucas S."/>
            <person name="Salamov A."/>
            <person name="McFadden G.I."/>
            <person name="Lane C.E."/>
            <person name="Keeling P.J."/>
            <person name="Gray M.W."/>
            <person name="Grigoriev I.V."/>
            <person name="Archibald J.M."/>
        </authorList>
    </citation>
    <scope>NUCLEOTIDE SEQUENCE</scope>
    <source>
        <strain evidence="14">CCMP2712</strain>
    </source>
</reference>
<dbReference type="InterPro" id="IPR001915">
    <property type="entry name" value="Peptidase_M48"/>
</dbReference>
<keyword evidence="9" id="KW-0812">Transmembrane</keyword>
<evidence type="ECO:0000256" key="7">
    <source>
        <dbReference type="PIRSR" id="PIRSR627057-1"/>
    </source>
</evidence>
<evidence type="ECO:0000256" key="4">
    <source>
        <dbReference type="ARBA" id="ARBA00022833"/>
    </source>
</evidence>
<feature type="transmembrane region" description="Helical" evidence="9">
    <location>
        <begin position="75"/>
        <end position="93"/>
    </location>
</feature>
<dbReference type="GO" id="GO:0004222">
    <property type="term" value="F:metalloendopeptidase activity"/>
    <property type="evidence" value="ECO:0007669"/>
    <property type="project" value="UniProtKB-UniRule"/>
</dbReference>
<organism evidence="12">
    <name type="scientific">Guillardia theta (strain CCMP2712)</name>
    <name type="common">Cryptophyte</name>
    <dbReference type="NCBI Taxonomy" id="905079"/>
    <lineage>
        <taxon>Eukaryota</taxon>
        <taxon>Cryptophyceae</taxon>
        <taxon>Pyrenomonadales</taxon>
        <taxon>Geminigeraceae</taxon>
        <taxon>Guillardia</taxon>
    </lineage>
</organism>
<reference evidence="13" key="3">
    <citation type="submission" date="2016-03" db="UniProtKB">
        <authorList>
            <consortium name="EnsemblProtists"/>
        </authorList>
    </citation>
    <scope>IDENTIFICATION</scope>
</reference>
<keyword evidence="9" id="KW-1133">Transmembrane helix</keyword>
<comment type="subcellular location">
    <subcellularLocation>
        <location evidence="9">Endoplasmic reticulum membrane</location>
        <topology evidence="9">Multi-pass membrane protein</topology>
    </subcellularLocation>
</comment>
<evidence type="ECO:0000256" key="2">
    <source>
        <dbReference type="ARBA" id="ARBA00022723"/>
    </source>
</evidence>
<dbReference type="PaxDb" id="55529-EKX52526"/>
<keyword evidence="5 9" id="KW-0482">Metalloprotease</keyword>
<dbReference type="InterPro" id="IPR032456">
    <property type="entry name" value="Peptidase_M48_N"/>
</dbReference>
<evidence type="ECO:0000256" key="1">
    <source>
        <dbReference type="ARBA" id="ARBA00022670"/>
    </source>
</evidence>
<feature type="active site" description="Proton donor" evidence="7">
    <location>
        <position position="430"/>
    </location>
</feature>
<dbReference type="STRING" id="905079.L1JVB8"/>
<feature type="binding site" evidence="8">
    <location>
        <position position="426"/>
    </location>
    <ligand>
        <name>Zn(2+)</name>
        <dbReference type="ChEBI" id="CHEBI:29105"/>
        <note>catalytic</note>
    </ligand>
</feature>
<evidence type="ECO:0000256" key="3">
    <source>
        <dbReference type="ARBA" id="ARBA00022801"/>
    </source>
</evidence>
<keyword evidence="2 8" id="KW-0479">Metal-binding</keyword>
<evidence type="ECO:0000256" key="9">
    <source>
        <dbReference type="RuleBase" id="RU366005"/>
    </source>
</evidence>
<feature type="transmembrane region" description="Helical" evidence="9">
    <location>
        <begin position="164"/>
        <end position="183"/>
    </location>
</feature>
<dbReference type="EMBL" id="JH992972">
    <property type="protein sequence ID" value="EKX52526.1"/>
    <property type="molecule type" value="Genomic_DNA"/>
</dbReference>
<dbReference type="HOGENOM" id="CLU_025947_3_3_1"/>
<feature type="active site" evidence="7">
    <location>
        <position position="315"/>
    </location>
</feature>
<protein>
    <recommendedName>
        <fullName evidence="9">CAAX prenyl protease</fullName>
        <ecNumber evidence="9">3.4.24.84</ecNumber>
    </recommendedName>
</protein>
<proteinExistence type="inferred from homology"/>
<dbReference type="eggNOG" id="KOG2719">
    <property type="taxonomic scope" value="Eukaryota"/>
</dbReference>
<feature type="transmembrane region" description="Helical" evidence="9">
    <location>
        <begin position="379"/>
        <end position="399"/>
    </location>
</feature>
<feature type="binding site" evidence="8">
    <location>
        <position position="314"/>
    </location>
    <ligand>
        <name>Zn(2+)</name>
        <dbReference type="ChEBI" id="CHEBI:29105"/>
        <note>catalytic</note>
    </ligand>
</feature>
<dbReference type="EnsemblProtists" id="EKX52526">
    <property type="protein sequence ID" value="EKX52526"/>
    <property type="gene ID" value="GUITHDRAFT_161213"/>
</dbReference>
<dbReference type="Pfam" id="PF01435">
    <property type="entry name" value="Peptidase_M48"/>
    <property type="match status" value="1"/>
</dbReference>
<reference evidence="12 14" key="1">
    <citation type="journal article" date="2012" name="Nature">
        <title>Algal genomes reveal evolutionary mosaicism and the fate of nucleomorphs.</title>
        <authorList>
            <consortium name="DOE Joint Genome Institute"/>
            <person name="Curtis B.A."/>
            <person name="Tanifuji G."/>
            <person name="Burki F."/>
            <person name="Gruber A."/>
            <person name="Irimia M."/>
            <person name="Maruyama S."/>
            <person name="Arias M.C."/>
            <person name="Ball S.G."/>
            <person name="Gile G.H."/>
            <person name="Hirakawa Y."/>
            <person name="Hopkins J.F."/>
            <person name="Kuo A."/>
            <person name="Rensing S.A."/>
            <person name="Schmutz J."/>
            <person name="Symeonidi A."/>
            <person name="Elias M."/>
            <person name="Eveleigh R.J."/>
            <person name="Herman E.K."/>
            <person name="Klute M.J."/>
            <person name="Nakayama T."/>
            <person name="Obornik M."/>
            <person name="Reyes-Prieto A."/>
            <person name="Armbrust E.V."/>
            <person name="Aves S.J."/>
            <person name="Beiko R.G."/>
            <person name="Coutinho P."/>
            <person name="Dacks J.B."/>
            <person name="Durnford D.G."/>
            <person name="Fast N.M."/>
            <person name="Green B.R."/>
            <person name="Grisdale C.J."/>
            <person name="Hempel F."/>
            <person name="Henrissat B."/>
            <person name="Hoppner M.P."/>
            <person name="Ishida K."/>
            <person name="Kim E."/>
            <person name="Koreny L."/>
            <person name="Kroth P.G."/>
            <person name="Liu Y."/>
            <person name="Malik S.B."/>
            <person name="Maier U.G."/>
            <person name="McRose D."/>
            <person name="Mock T."/>
            <person name="Neilson J.A."/>
            <person name="Onodera N.T."/>
            <person name="Poole A.M."/>
            <person name="Pritham E.J."/>
            <person name="Richards T.A."/>
            <person name="Rocap G."/>
            <person name="Roy S.W."/>
            <person name="Sarai C."/>
            <person name="Schaack S."/>
            <person name="Shirato S."/>
            <person name="Slamovits C.H."/>
            <person name="Spencer D.F."/>
            <person name="Suzuki S."/>
            <person name="Worden A.Z."/>
            <person name="Zauner S."/>
            <person name="Barry K."/>
            <person name="Bell C."/>
            <person name="Bharti A.K."/>
            <person name="Crow J.A."/>
            <person name="Grimwood J."/>
            <person name="Kramer R."/>
            <person name="Lindquist E."/>
            <person name="Lucas S."/>
            <person name="Salamov A."/>
            <person name="McFadden G.I."/>
            <person name="Lane C.E."/>
            <person name="Keeling P.J."/>
            <person name="Gray M.W."/>
            <person name="Grigoriev I.V."/>
            <person name="Archibald J.M."/>
        </authorList>
    </citation>
    <scope>NUCLEOTIDE SEQUENCE</scope>
    <source>
        <strain evidence="12 14">CCMP2712</strain>
    </source>
</reference>
<feature type="domain" description="Peptidase M48" evidence="10">
    <location>
        <begin position="221"/>
        <end position="482"/>
    </location>
</feature>
<dbReference type="KEGG" id="gtt:GUITHDRAFT_161213"/>
<keyword evidence="9" id="KW-0472">Membrane</keyword>
<feature type="domain" description="CAAX prenyl protease 1 N-terminal" evidence="11">
    <location>
        <begin position="35"/>
        <end position="218"/>
    </location>
</feature>
<dbReference type="OrthoDB" id="360839at2759"/>
<evidence type="ECO:0000256" key="6">
    <source>
        <dbReference type="ARBA" id="ARBA00044456"/>
    </source>
</evidence>
<dbReference type="GO" id="GO:0005789">
    <property type="term" value="C:endoplasmic reticulum membrane"/>
    <property type="evidence" value="ECO:0007669"/>
    <property type="project" value="UniProtKB-SubCell"/>
</dbReference>
<evidence type="ECO:0000259" key="11">
    <source>
        <dbReference type="Pfam" id="PF16491"/>
    </source>
</evidence>
<dbReference type="Pfam" id="PF16491">
    <property type="entry name" value="Peptidase_M48_N"/>
    <property type="match status" value="1"/>
</dbReference>
<dbReference type="GeneID" id="17309204"/>
<accession>L1JVB8</accession>
<keyword evidence="9" id="KW-0256">Endoplasmic reticulum</keyword>
<dbReference type="AlphaFoldDB" id="L1JVB8"/>
<gene>
    <name evidence="12" type="ORF">GUITHDRAFT_161213</name>
</gene>
<dbReference type="InterPro" id="IPR027057">
    <property type="entry name" value="CAXX_Prtase_1"/>
</dbReference>
<keyword evidence="14" id="KW-1185">Reference proteome</keyword>
<comment type="function">
    <text evidence="9">Proteolytically removes the C-terminal three residues of farnesylated proteins.</text>
</comment>
<evidence type="ECO:0000313" key="14">
    <source>
        <dbReference type="Proteomes" id="UP000011087"/>
    </source>
</evidence>